<dbReference type="InParanoid" id="A0A0H2RT12"/>
<keyword evidence="2" id="KW-1185">Reference proteome</keyword>
<reference evidence="1 2" key="1">
    <citation type="submission" date="2015-04" db="EMBL/GenBank/DDBJ databases">
        <title>Complete genome sequence of Schizopora paradoxa KUC8140, a cosmopolitan wood degrader in East Asia.</title>
        <authorList>
            <consortium name="DOE Joint Genome Institute"/>
            <person name="Min B."/>
            <person name="Park H."/>
            <person name="Jang Y."/>
            <person name="Kim J.-J."/>
            <person name="Kim K.H."/>
            <person name="Pangilinan J."/>
            <person name="Lipzen A."/>
            <person name="Riley R."/>
            <person name="Grigoriev I.V."/>
            <person name="Spatafora J.W."/>
            <person name="Choi I.-G."/>
        </authorList>
    </citation>
    <scope>NUCLEOTIDE SEQUENCE [LARGE SCALE GENOMIC DNA]</scope>
    <source>
        <strain evidence="1 2">KUC8140</strain>
    </source>
</reference>
<name>A0A0H2RT12_9AGAM</name>
<dbReference type="EMBL" id="KQ085934">
    <property type="protein sequence ID" value="KLO15155.1"/>
    <property type="molecule type" value="Genomic_DNA"/>
</dbReference>
<sequence length="197" mass="21919">MEKTLIVRTISSIPLRRIHLSCENGSHHSLSKIKSFERSTCSMPLMIEALKCLKKTKAKTVRFLSLNPPTLSSRKSSIVLCKLCLSHCSQPSNMQGCSGGVEKCVRQLLDSKLKTRGTFPLKDTFQVPIISRLWISFPINSSASLRYPGRLDTSLPSSQQRASLAPQVFLVSFALGSPTCRLFRALRVGPPSLRNFR</sequence>
<organism evidence="1 2">
    <name type="scientific">Schizopora paradoxa</name>
    <dbReference type="NCBI Taxonomy" id="27342"/>
    <lineage>
        <taxon>Eukaryota</taxon>
        <taxon>Fungi</taxon>
        <taxon>Dikarya</taxon>
        <taxon>Basidiomycota</taxon>
        <taxon>Agaricomycotina</taxon>
        <taxon>Agaricomycetes</taxon>
        <taxon>Hymenochaetales</taxon>
        <taxon>Schizoporaceae</taxon>
        <taxon>Schizopora</taxon>
    </lineage>
</organism>
<proteinExistence type="predicted"/>
<dbReference type="AlphaFoldDB" id="A0A0H2RT12"/>
<protein>
    <submittedName>
        <fullName evidence="1">Uncharacterized protein</fullName>
    </submittedName>
</protein>
<gene>
    <name evidence="1" type="ORF">SCHPADRAFT_282432</name>
</gene>
<accession>A0A0H2RT12</accession>
<evidence type="ECO:0000313" key="1">
    <source>
        <dbReference type="EMBL" id="KLO15155.1"/>
    </source>
</evidence>
<evidence type="ECO:0000313" key="2">
    <source>
        <dbReference type="Proteomes" id="UP000053477"/>
    </source>
</evidence>
<dbReference type="Proteomes" id="UP000053477">
    <property type="component" value="Unassembled WGS sequence"/>
</dbReference>